<evidence type="ECO:0000313" key="2">
    <source>
        <dbReference type="EMBL" id="RXG98155.1"/>
    </source>
</evidence>
<keyword evidence="1" id="KW-0472">Membrane</keyword>
<evidence type="ECO:0000256" key="1">
    <source>
        <dbReference type="SAM" id="Phobius"/>
    </source>
</evidence>
<keyword evidence="3" id="KW-1185">Reference proteome</keyword>
<dbReference type="EMBL" id="RDRA01000003">
    <property type="protein sequence ID" value="RXG98155.1"/>
    <property type="molecule type" value="Genomic_DNA"/>
</dbReference>
<dbReference type="Proteomes" id="UP000289946">
    <property type="component" value="Unassembled WGS sequence"/>
</dbReference>
<protein>
    <submittedName>
        <fullName evidence="2">Uncharacterized protein</fullName>
    </submittedName>
</protein>
<gene>
    <name evidence="2" type="ORF">EAS62_04460</name>
</gene>
<evidence type="ECO:0000313" key="3">
    <source>
        <dbReference type="Proteomes" id="UP000289946"/>
    </source>
</evidence>
<feature type="transmembrane region" description="Helical" evidence="1">
    <location>
        <begin position="155"/>
        <end position="172"/>
    </location>
</feature>
<keyword evidence="1" id="KW-1133">Transmembrane helix</keyword>
<proteinExistence type="predicted"/>
<reference evidence="2 3" key="1">
    <citation type="submission" date="2018-10" db="EMBL/GenBank/DDBJ databases">
        <title>Bradyrhizobium sp. nov., isolated from effective nodules of peanut in China.</title>
        <authorList>
            <person name="Li Y."/>
        </authorList>
    </citation>
    <scope>NUCLEOTIDE SEQUENCE [LARGE SCALE GENOMIC DNA]</scope>
    <source>
        <strain evidence="2 3">CCBAU 51781</strain>
    </source>
</reference>
<name>A0ABY0DSI5_9BRAD</name>
<accession>A0ABY0DSI5</accession>
<comment type="caution">
    <text evidence="2">The sequence shown here is derived from an EMBL/GenBank/DDBJ whole genome shotgun (WGS) entry which is preliminary data.</text>
</comment>
<organism evidence="2 3">
    <name type="scientific">Bradyrhizobium zhanjiangense</name>
    <dbReference type="NCBI Taxonomy" id="1325107"/>
    <lineage>
        <taxon>Bacteria</taxon>
        <taxon>Pseudomonadati</taxon>
        <taxon>Pseudomonadota</taxon>
        <taxon>Alphaproteobacteria</taxon>
        <taxon>Hyphomicrobiales</taxon>
        <taxon>Nitrobacteraceae</taxon>
        <taxon>Bradyrhizobium</taxon>
    </lineage>
</organism>
<keyword evidence="1" id="KW-0812">Transmembrane</keyword>
<feature type="transmembrane region" description="Helical" evidence="1">
    <location>
        <begin position="113"/>
        <end position="134"/>
    </location>
</feature>
<sequence>MMRFFPRVARDELARWIVANSESWTAFYSPVGQSTICGRNSPTAAIGPQAEQRTSHRHVGCLRETGRCTEVAVTAAHDPMRTFLNGLAWPPFGYRIPERCADRCTVAVPGEKIMWTFLIGLCIFVGLAAAALWLGQRARRRFPKAYVTVDKIVSNIDLLFIVAVFFAVFYMTR</sequence>